<evidence type="ECO:0000256" key="1">
    <source>
        <dbReference type="ARBA" id="ARBA00010742"/>
    </source>
</evidence>
<dbReference type="NCBIfam" id="TIGR01728">
    <property type="entry name" value="SsuA_fam"/>
    <property type="match status" value="1"/>
</dbReference>
<keyword evidence="9" id="KW-1185">Reference proteome</keyword>
<dbReference type="GO" id="GO:0016020">
    <property type="term" value="C:membrane"/>
    <property type="evidence" value="ECO:0007669"/>
    <property type="project" value="InterPro"/>
</dbReference>
<keyword evidence="2" id="KW-0813">Transport</keyword>
<accession>A0A4R5KIW5</accession>
<dbReference type="PANTHER" id="PTHR30024:SF42">
    <property type="entry name" value="ALIPHATIC SULFONATES-BINDING PROTEIN-RELATED"/>
    <property type="match status" value="1"/>
</dbReference>
<evidence type="ECO:0000256" key="5">
    <source>
        <dbReference type="ARBA" id="ARBA00070228"/>
    </source>
</evidence>
<dbReference type="SMART" id="SM00062">
    <property type="entry name" value="PBPb"/>
    <property type="match status" value="1"/>
</dbReference>
<dbReference type="GO" id="GO:0042626">
    <property type="term" value="F:ATPase-coupled transmembrane transporter activity"/>
    <property type="evidence" value="ECO:0007669"/>
    <property type="project" value="InterPro"/>
</dbReference>
<name>A0A4R5KIW5_9BACL</name>
<evidence type="ECO:0000256" key="3">
    <source>
        <dbReference type="ARBA" id="ARBA00022729"/>
    </source>
</evidence>
<protein>
    <recommendedName>
        <fullName evidence="5">Putative aliphatic sulfonates-binding protein</fullName>
    </recommendedName>
</protein>
<dbReference type="EMBL" id="SMRT01000010">
    <property type="protein sequence ID" value="TDF95431.1"/>
    <property type="molecule type" value="Genomic_DNA"/>
</dbReference>
<dbReference type="InterPro" id="IPR001638">
    <property type="entry name" value="Solute-binding_3/MltF_N"/>
</dbReference>
<dbReference type="Gene3D" id="3.40.190.10">
    <property type="entry name" value="Periplasmic binding protein-like II"/>
    <property type="match status" value="2"/>
</dbReference>
<dbReference type="Proteomes" id="UP000295636">
    <property type="component" value="Unassembled WGS sequence"/>
</dbReference>
<dbReference type="AlphaFoldDB" id="A0A4R5KIW5"/>
<comment type="caution">
    <text evidence="8">The sequence shown here is derived from an EMBL/GenBank/DDBJ whole genome shotgun (WGS) entry which is preliminary data.</text>
</comment>
<dbReference type="PANTHER" id="PTHR30024">
    <property type="entry name" value="ALIPHATIC SULFONATES-BINDING PROTEIN-RELATED"/>
    <property type="match status" value="1"/>
</dbReference>
<dbReference type="SUPFAM" id="SSF53850">
    <property type="entry name" value="Periplasmic binding protein-like II"/>
    <property type="match status" value="1"/>
</dbReference>
<evidence type="ECO:0000313" key="9">
    <source>
        <dbReference type="Proteomes" id="UP000295636"/>
    </source>
</evidence>
<evidence type="ECO:0000259" key="7">
    <source>
        <dbReference type="SMART" id="SM00062"/>
    </source>
</evidence>
<feature type="signal peptide" evidence="6">
    <location>
        <begin position="1"/>
        <end position="44"/>
    </location>
</feature>
<reference evidence="8 9" key="1">
    <citation type="submission" date="2019-03" db="EMBL/GenBank/DDBJ databases">
        <title>This is whole genome sequence of Paenibacillus sp MS74 strain.</title>
        <authorList>
            <person name="Trinh H.N."/>
        </authorList>
    </citation>
    <scope>NUCLEOTIDE SEQUENCE [LARGE SCALE GENOMIC DNA]</scope>
    <source>
        <strain evidence="8 9">MS74</strain>
    </source>
</reference>
<keyword evidence="3 6" id="KW-0732">Signal</keyword>
<comment type="similarity">
    <text evidence="1">Belongs to the bacterial solute-binding protein SsuA/TauA family.</text>
</comment>
<evidence type="ECO:0000313" key="8">
    <source>
        <dbReference type="EMBL" id="TDF95431.1"/>
    </source>
</evidence>
<evidence type="ECO:0000256" key="4">
    <source>
        <dbReference type="ARBA" id="ARBA00055538"/>
    </source>
</evidence>
<dbReference type="InterPro" id="IPR010067">
    <property type="entry name" value="ABC_SsuA_sub-bd"/>
</dbReference>
<dbReference type="OrthoDB" id="286202at2"/>
<gene>
    <name evidence="8" type="ORF">E1757_20175</name>
</gene>
<evidence type="ECO:0000256" key="6">
    <source>
        <dbReference type="SAM" id="SignalP"/>
    </source>
</evidence>
<feature type="domain" description="Solute-binding protein family 3/N-terminal" evidence="7">
    <location>
        <begin position="69"/>
        <end position="287"/>
    </location>
</feature>
<organism evidence="8 9">
    <name type="scientific">Paenibacillus piri</name>
    <dbReference type="NCBI Taxonomy" id="2547395"/>
    <lineage>
        <taxon>Bacteria</taxon>
        <taxon>Bacillati</taxon>
        <taxon>Bacillota</taxon>
        <taxon>Bacilli</taxon>
        <taxon>Bacillales</taxon>
        <taxon>Paenibacillaceae</taxon>
        <taxon>Paenibacillus</taxon>
    </lineage>
</organism>
<feature type="chain" id="PRO_5020670444" description="Putative aliphatic sulfonates-binding protein" evidence="6">
    <location>
        <begin position="45"/>
        <end position="367"/>
    </location>
</feature>
<dbReference type="FunFam" id="3.40.190.10:FF:000050">
    <property type="entry name" value="Sulfonate ABC transporter substrate-binding protein"/>
    <property type="match status" value="1"/>
</dbReference>
<sequence>MPVYHLYQSRRVTFMATRNRKLFISTLLGSILLSLALSGCGTTAATNTSATAQAGGSNAGAGKPQEKIVVNIGVQGKTGILPYARDKGTFEKAFSAVGAEVKWNEFASGPPHFEALAAGRIDFGAVGGTPVVSGQVGGIDFKAIAVTGDGKKGNMIVIPKNSPIKELKDLKGKNIGVAKGSSAYNFLYLAIDKAGLKGSDVKVIQLQPDEARPALDTGAIDAWSIWEPYATTAVFQTGAKVLVSGQDLNINAPGFLIARTKFTTDHPDLTVLFLKTYEETRKYYVEHTEEVTNELSKAQKLDREIISTVLKNTEPLLSPITPEFAKAHQEQADFLFSVGAINKKLDTSQVLESKFVEQALKELKEKK</sequence>
<dbReference type="Pfam" id="PF13379">
    <property type="entry name" value="NMT1_2"/>
    <property type="match status" value="1"/>
</dbReference>
<proteinExistence type="inferred from homology"/>
<comment type="function">
    <text evidence="4">Part of a binding-protein-dependent transport system for aliphatic sulfonates. Putative binding protein.</text>
</comment>
<evidence type="ECO:0000256" key="2">
    <source>
        <dbReference type="ARBA" id="ARBA00022448"/>
    </source>
</evidence>